<dbReference type="AlphaFoldDB" id="A0A8H6B3S0"/>
<feature type="region of interest" description="Disordered" evidence="1">
    <location>
        <begin position="1"/>
        <end position="38"/>
    </location>
</feature>
<dbReference type="Proteomes" id="UP000531561">
    <property type="component" value="Unassembled WGS sequence"/>
</dbReference>
<proteinExistence type="predicted"/>
<feature type="compositionally biased region" description="Basic and acidic residues" evidence="1">
    <location>
        <begin position="27"/>
        <end position="38"/>
    </location>
</feature>
<sequence length="88" mass="10129">MPYRSRCPVNYSRQLLDSDSTRSTSRLQEKKGPRSTHTMKEEVCMKALSLPCIFPSSKTFGDTQLTCYPPQNQTYHPLISSLTFHQML</sequence>
<comment type="caution">
    <text evidence="2">The sequence shown here is derived from an EMBL/GenBank/DDBJ whole genome shotgun (WGS) entry which is preliminary data.</text>
</comment>
<gene>
    <name evidence="2" type="ORF">Bfra_000767</name>
</gene>
<dbReference type="GeneID" id="59254903"/>
<evidence type="ECO:0000313" key="3">
    <source>
        <dbReference type="Proteomes" id="UP000531561"/>
    </source>
</evidence>
<accession>A0A8H6B3S0</accession>
<dbReference type="RefSeq" id="XP_037197544.1">
    <property type="nucleotide sequence ID" value="XM_037331211.1"/>
</dbReference>
<keyword evidence="3" id="KW-1185">Reference proteome</keyword>
<protein>
    <submittedName>
        <fullName evidence="2">Uncharacterized protein</fullName>
    </submittedName>
</protein>
<feature type="compositionally biased region" description="Polar residues" evidence="1">
    <location>
        <begin position="11"/>
        <end position="26"/>
    </location>
</feature>
<reference evidence="2 3" key="1">
    <citation type="journal article" date="2020" name="Phytopathology">
        <title>A high-quality genome resource of Botrytis fragariae, a new and rapidly spreading fungal pathogen causing strawberry gray mold in the U.S.A.</title>
        <authorList>
            <person name="Wu Y."/>
            <person name="Saski C.A."/>
            <person name="Schnabel G."/>
            <person name="Xiao S."/>
            <person name="Hu M."/>
        </authorList>
    </citation>
    <scope>NUCLEOTIDE SEQUENCE [LARGE SCALE GENOMIC DNA]</scope>
    <source>
        <strain evidence="2 3">BVB16</strain>
    </source>
</reference>
<organism evidence="2 3">
    <name type="scientific">Botrytis fragariae</name>
    <dbReference type="NCBI Taxonomy" id="1964551"/>
    <lineage>
        <taxon>Eukaryota</taxon>
        <taxon>Fungi</taxon>
        <taxon>Dikarya</taxon>
        <taxon>Ascomycota</taxon>
        <taxon>Pezizomycotina</taxon>
        <taxon>Leotiomycetes</taxon>
        <taxon>Helotiales</taxon>
        <taxon>Sclerotiniaceae</taxon>
        <taxon>Botrytis</taxon>
    </lineage>
</organism>
<name>A0A8H6B3S0_9HELO</name>
<evidence type="ECO:0000313" key="2">
    <source>
        <dbReference type="EMBL" id="KAF5878600.1"/>
    </source>
</evidence>
<dbReference type="EMBL" id="JABFCT010000002">
    <property type="protein sequence ID" value="KAF5878600.1"/>
    <property type="molecule type" value="Genomic_DNA"/>
</dbReference>
<evidence type="ECO:0000256" key="1">
    <source>
        <dbReference type="SAM" id="MobiDB-lite"/>
    </source>
</evidence>